<accession>A0AAF0H9D2</accession>
<organism evidence="1 2">
    <name type="scientific">Agrobacterium larrymoorei</name>
    <dbReference type="NCBI Taxonomy" id="160699"/>
    <lineage>
        <taxon>Bacteria</taxon>
        <taxon>Pseudomonadati</taxon>
        <taxon>Pseudomonadota</taxon>
        <taxon>Alphaproteobacteria</taxon>
        <taxon>Hyphomicrobiales</taxon>
        <taxon>Rhizobiaceae</taxon>
        <taxon>Rhizobium/Agrobacterium group</taxon>
        <taxon>Agrobacterium</taxon>
    </lineage>
</organism>
<sequence length="455" mass="51437">MSRYPHTVPDYTEIVEVDPIGGRHDKIMIDFENQWVGTGSQEAFTEFRVNLAGAFPDESGAEYRLFNLPGDQRYPTIWKVSKGIVGSNGIKRTPLFSGRLLAKQLPTRSAEGLPQWHITAELSLNPTRWLIQQPIGLVRTPEEHWLATPCNMFHRGPGYSDTEHVLVRSDNVHIGPTRTQSLARRNMWMIQVERYLRGTLALIDRTLSYAANEAHGFTISSGIVAASLKQMETYWEFWSERPLEEMARLTLPIQQMAASSSTNWSPLSPQTREALATAGAIEIGTEDNSPRIQMRAAAGTTMRIYAKTDRRLRFEVTHDSKHARTVFQPYTDLSLEQLVGRLDFARERAAHTVNEVLTFVRIRMAAPEQSREVHELLEGIFRSPTPTTVARTLVSMLVANGRIVTGAGFNIDLATIQRLSRRGVFVHLARQSDSHIWGVAPQYESALQRLRDQPR</sequence>
<name>A0AAF0H9D2_9HYPH</name>
<reference evidence="1" key="1">
    <citation type="submission" date="2023-05" db="EMBL/GenBank/DDBJ databases">
        <title>Complete genome sequence of Agrobacterium larrymoorei CFBP5477.</title>
        <authorList>
            <person name="Yen H.-C."/>
            <person name="Chou L."/>
            <person name="Lin Y.-C."/>
            <person name="Lai E.-M."/>
            <person name="Kuo C.-H."/>
        </authorList>
    </citation>
    <scope>NUCLEOTIDE SEQUENCE</scope>
    <source>
        <strain evidence="1">CFBP5477</strain>
    </source>
</reference>
<evidence type="ECO:0000313" key="2">
    <source>
        <dbReference type="Proteomes" id="UP000298664"/>
    </source>
</evidence>
<dbReference type="EMBL" id="CP124733">
    <property type="protein sequence ID" value="WHA40146.1"/>
    <property type="molecule type" value="Genomic_DNA"/>
</dbReference>
<gene>
    <name evidence="1" type="ORF">CFBP5477_009890</name>
</gene>
<protein>
    <submittedName>
        <fullName evidence="1">Uncharacterized protein</fullName>
    </submittedName>
</protein>
<dbReference type="AlphaFoldDB" id="A0AAF0H9D2"/>
<dbReference type="RefSeq" id="WP_137394594.1">
    <property type="nucleotide sequence ID" value="NZ_CP124733.1"/>
</dbReference>
<evidence type="ECO:0000313" key="1">
    <source>
        <dbReference type="EMBL" id="WHA40146.1"/>
    </source>
</evidence>
<proteinExistence type="predicted"/>
<dbReference type="Proteomes" id="UP000298664">
    <property type="component" value="Chromosome Circular"/>
</dbReference>